<keyword evidence="4" id="KW-1185">Reference proteome</keyword>
<dbReference type="GO" id="GO:0016787">
    <property type="term" value="F:hydrolase activity"/>
    <property type="evidence" value="ECO:0007669"/>
    <property type="project" value="UniProtKB-KW"/>
</dbReference>
<organism evidence="3 4">
    <name type="scientific">Parasphaerochaeta coccoides (strain ATCC BAA-1237 / DSM 17374 / SPN1)</name>
    <name type="common">Sphaerochaeta coccoides</name>
    <dbReference type="NCBI Taxonomy" id="760011"/>
    <lineage>
        <taxon>Bacteria</taxon>
        <taxon>Pseudomonadati</taxon>
        <taxon>Spirochaetota</taxon>
        <taxon>Spirochaetia</taxon>
        <taxon>Spirochaetales</taxon>
        <taxon>Sphaerochaetaceae</taxon>
        <taxon>Parasphaerochaeta</taxon>
    </lineage>
</organism>
<dbReference type="STRING" id="760011.Spico_0313"/>
<dbReference type="AlphaFoldDB" id="F4GH68"/>
<dbReference type="SUPFAM" id="SSF53474">
    <property type="entry name" value="alpha/beta-Hydrolases"/>
    <property type="match status" value="1"/>
</dbReference>
<dbReference type="KEGG" id="scc:Spico_0313"/>
<reference evidence="4" key="1">
    <citation type="submission" date="2011-04" db="EMBL/GenBank/DDBJ databases">
        <title>The complete genome of Spirochaeta coccoides DSM 17374.</title>
        <authorList>
            <person name="Lucas S."/>
            <person name="Copeland A."/>
            <person name="Lapidus A."/>
            <person name="Bruce D."/>
            <person name="Goodwin L."/>
            <person name="Pitluck S."/>
            <person name="Peters L."/>
            <person name="Kyrpides N."/>
            <person name="Mavromatis K."/>
            <person name="Pagani I."/>
            <person name="Ivanova N."/>
            <person name="Ovchinnikova G."/>
            <person name="Lu M."/>
            <person name="Detter J.C."/>
            <person name="Tapia R."/>
            <person name="Han C."/>
            <person name="Land M."/>
            <person name="Hauser L."/>
            <person name="Markowitz V."/>
            <person name="Cheng J.-F."/>
            <person name="Hugenholtz P."/>
            <person name="Woyke T."/>
            <person name="Wu D."/>
            <person name="Spring S."/>
            <person name="Schroeder M."/>
            <person name="Brambilla E."/>
            <person name="Klenk H.-P."/>
            <person name="Eisen J.A."/>
        </authorList>
    </citation>
    <scope>NUCLEOTIDE SEQUENCE [LARGE SCALE GENOMIC DNA]</scope>
    <source>
        <strain evidence="4">ATCC BAA-1237 / DSM 17374 / SPN1</strain>
    </source>
</reference>
<gene>
    <name evidence="3" type="ordered locus">Spico_0313</name>
</gene>
<dbReference type="PANTHER" id="PTHR48081:SF6">
    <property type="entry name" value="PEPTIDASE S9 PROLYL OLIGOPEPTIDASE CATALYTIC DOMAIN-CONTAINING PROTEIN"/>
    <property type="match status" value="1"/>
</dbReference>
<dbReference type="InterPro" id="IPR029058">
    <property type="entry name" value="AB_hydrolase_fold"/>
</dbReference>
<evidence type="ECO:0000313" key="3">
    <source>
        <dbReference type="EMBL" id="AEC01543.1"/>
    </source>
</evidence>
<proteinExistence type="predicted"/>
<protein>
    <submittedName>
        <fullName evidence="3">Pectin acetylesterase</fullName>
    </submittedName>
</protein>
<sequence length="268" mass="29115">MKRVEMTEAGDSFSLYGYVHEKIDGVTLPGAGRPAILICPGGGYIRVSDREKNPPAAIFFAHGYDTFILTYPVGDDAAHLKPLAAASRALARIRGRAGKLGIDPERIAVLGFSSGGHLAASLAVHWDNPLLHEKIPDVEPGSNRPNALILSYPVLINGIHAHQGSVENFGRDDERIAALFSLEKFVTPQTCPTFLWHTADDVSVPVENSLVFAAALAAMKVEFECHIFAHGQHGLSTCNREVGTTNELCAQWIPLCFGWLDVLFKHKP</sequence>
<evidence type="ECO:0000313" key="4">
    <source>
        <dbReference type="Proteomes" id="UP000007939"/>
    </source>
</evidence>
<keyword evidence="1" id="KW-0378">Hydrolase</keyword>
<dbReference type="EMBL" id="CP002659">
    <property type="protein sequence ID" value="AEC01543.1"/>
    <property type="molecule type" value="Genomic_DNA"/>
</dbReference>
<dbReference type="InterPro" id="IPR050300">
    <property type="entry name" value="GDXG_lipolytic_enzyme"/>
</dbReference>
<feature type="domain" description="BD-FAE-like" evidence="2">
    <location>
        <begin position="33"/>
        <end position="216"/>
    </location>
</feature>
<reference evidence="3 4" key="2">
    <citation type="journal article" date="2012" name="Stand. Genomic Sci.">
        <title>Complete genome sequence of the termite hindgut bacterium Spirochaeta coccoides type strain (SPN1(T)), reclassification in the genus Sphaerochaeta as Sphaerochaeta coccoides comb. nov. and emendations of the family Spirochaetaceae and the genus Sphaerochaeta.</title>
        <authorList>
            <person name="Abt B."/>
            <person name="Han C."/>
            <person name="Scheuner C."/>
            <person name="Lu M."/>
            <person name="Lapidus A."/>
            <person name="Nolan M."/>
            <person name="Lucas S."/>
            <person name="Hammon N."/>
            <person name="Deshpande S."/>
            <person name="Cheng J.F."/>
            <person name="Tapia R."/>
            <person name="Goodwin L.A."/>
            <person name="Pitluck S."/>
            <person name="Liolios K."/>
            <person name="Pagani I."/>
            <person name="Ivanova N."/>
            <person name="Mavromatis K."/>
            <person name="Mikhailova N."/>
            <person name="Huntemann M."/>
            <person name="Pati A."/>
            <person name="Chen A."/>
            <person name="Palaniappan K."/>
            <person name="Land M."/>
            <person name="Hauser L."/>
            <person name="Brambilla E.M."/>
            <person name="Rohde M."/>
            <person name="Spring S."/>
            <person name="Gronow S."/>
            <person name="Goker M."/>
            <person name="Woyke T."/>
            <person name="Bristow J."/>
            <person name="Eisen J.A."/>
            <person name="Markowitz V."/>
            <person name="Hugenholtz P."/>
            <person name="Kyrpides N.C."/>
            <person name="Klenk H.P."/>
            <person name="Detter J.C."/>
        </authorList>
    </citation>
    <scope>NUCLEOTIDE SEQUENCE [LARGE SCALE GENOMIC DNA]</scope>
    <source>
        <strain evidence="4">ATCC BAA-1237 / DSM 17374 / SPN1</strain>
    </source>
</reference>
<dbReference type="InterPro" id="IPR049492">
    <property type="entry name" value="BD-FAE-like_dom"/>
</dbReference>
<dbReference type="HOGENOM" id="CLU_012494_5_1_12"/>
<dbReference type="eggNOG" id="COG0657">
    <property type="taxonomic scope" value="Bacteria"/>
</dbReference>
<name>F4GH68_PARC1</name>
<dbReference type="Gene3D" id="3.40.50.1820">
    <property type="entry name" value="alpha/beta hydrolase"/>
    <property type="match status" value="1"/>
</dbReference>
<evidence type="ECO:0000256" key="1">
    <source>
        <dbReference type="ARBA" id="ARBA00022801"/>
    </source>
</evidence>
<dbReference type="PANTHER" id="PTHR48081">
    <property type="entry name" value="AB HYDROLASE SUPERFAMILY PROTEIN C4A8.06C"/>
    <property type="match status" value="1"/>
</dbReference>
<evidence type="ECO:0000259" key="2">
    <source>
        <dbReference type="Pfam" id="PF20434"/>
    </source>
</evidence>
<accession>F4GH68</accession>
<dbReference type="RefSeq" id="WP_013738939.1">
    <property type="nucleotide sequence ID" value="NC_015436.1"/>
</dbReference>
<dbReference type="Proteomes" id="UP000007939">
    <property type="component" value="Chromosome"/>
</dbReference>
<dbReference type="Pfam" id="PF20434">
    <property type="entry name" value="BD-FAE"/>
    <property type="match status" value="1"/>
</dbReference>